<gene>
    <name evidence="1" type="ORF">B6D06_00595</name>
</gene>
<evidence type="ECO:0000313" key="1">
    <source>
        <dbReference type="EMBL" id="OTQ53727.1"/>
    </source>
</evidence>
<sequence length="63" mass="7409">MFHHNHWLIDLTHYMPYQYNSILGDCQAGFSVNLNGKVLLSNNMQYLNFSELRKCFGKKTRGI</sequence>
<dbReference type="EMBL" id="NASK01000051">
    <property type="protein sequence ID" value="OTQ53727.1"/>
    <property type="molecule type" value="Genomic_DNA"/>
</dbReference>
<proteinExistence type="predicted"/>
<evidence type="ECO:0000313" key="2">
    <source>
        <dbReference type="Proteomes" id="UP000194968"/>
    </source>
</evidence>
<dbReference type="Proteomes" id="UP000194968">
    <property type="component" value="Unassembled WGS sequence"/>
</dbReference>
<comment type="caution">
    <text evidence="1">The sequence shown here is derived from an EMBL/GenBank/DDBJ whole genome shotgun (WGS) entry which is preliminary data.</text>
</comment>
<reference evidence="1 2" key="1">
    <citation type="submission" date="2017-03" db="EMBL/GenBank/DDBJ databases">
        <title>Comparative genomics of honeybee gut symbionts reveal geographically distinct and subgroup specific antibiotic resistance.</title>
        <authorList>
            <person name="Ludvigsen J."/>
            <person name="Porcellato D."/>
            <person name="Labee-Lund T.M."/>
            <person name="Amdam G.V."/>
            <person name="Rudi K."/>
        </authorList>
    </citation>
    <scope>NUCLEOTIDE SEQUENCE [LARGE SCALE GENOMIC DNA]</scope>
    <source>
        <strain evidence="1 2">A-4-12</strain>
    </source>
</reference>
<protein>
    <submittedName>
        <fullName evidence="1">Uncharacterized protein</fullName>
    </submittedName>
</protein>
<organism evidence="1 2">
    <name type="scientific">Gilliamella apis</name>
    <dbReference type="NCBI Taxonomy" id="1970738"/>
    <lineage>
        <taxon>Bacteria</taxon>
        <taxon>Pseudomonadati</taxon>
        <taxon>Pseudomonadota</taxon>
        <taxon>Gammaproteobacteria</taxon>
        <taxon>Orbales</taxon>
        <taxon>Orbaceae</taxon>
        <taxon>Gilliamella</taxon>
    </lineage>
</organism>
<dbReference type="AlphaFoldDB" id="A0A242NYI3"/>
<name>A0A242NYI3_9GAMM</name>
<accession>A0A242NYI3</accession>